<evidence type="ECO:0000313" key="4">
    <source>
        <dbReference type="Proteomes" id="UP000078396"/>
    </source>
</evidence>
<proteinExistence type="predicted"/>
<sequence length="228" mass="24678">MRLIRPLIVMSALLLLVPAAGCSKQVTGMPLTSSETAPLAVSEDGFGIVVGYDDAPAKIEIYTEPQCSHCADLQRDFGDQLAYNITVGTVQVTYRPLTFLDDEDDGYSAIVANALFLATEAVDNSAATGTQFQRFVEELWFNQDPGGEPFSGDELHDMASSAGLPDLVANNVADDKEGVDVLDMEETNFGLLYDIDPVDTGTPTVYDLNAGEKLDIFDENWLSDLLQP</sequence>
<evidence type="ECO:0000313" key="3">
    <source>
        <dbReference type="EMBL" id="OAN32484.1"/>
    </source>
</evidence>
<dbReference type="STRING" id="912594.AWC12_09135"/>
<keyword evidence="1" id="KW-0732">Signal</keyword>
<dbReference type="SUPFAM" id="SSF52833">
    <property type="entry name" value="Thioredoxin-like"/>
    <property type="match status" value="1"/>
</dbReference>
<dbReference type="Gene3D" id="3.40.30.10">
    <property type="entry name" value="Glutaredoxin"/>
    <property type="match status" value="1"/>
</dbReference>
<organism evidence="3 4">
    <name type="scientific">Mycolicibacterium iranicum</name>
    <name type="common">Mycobacterium iranicum</name>
    <dbReference type="NCBI Taxonomy" id="912594"/>
    <lineage>
        <taxon>Bacteria</taxon>
        <taxon>Bacillati</taxon>
        <taxon>Actinomycetota</taxon>
        <taxon>Actinomycetes</taxon>
        <taxon>Mycobacteriales</taxon>
        <taxon>Mycobacteriaceae</taxon>
        <taxon>Mycolicibacterium</taxon>
    </lineage>
</organism>
<accession>A0A178LPX9</accession>
<dbReference type="AlphaFoldDB" id="A0A178LPX9"/>
<dbReference type="InterPro" id="IPR012336">
    <property type="entry name" value="Thioredoxin-like_fold"/>
</dbReference>
<reference evidence="3 4" key="1">
    <citation type="submission" date="2016-04" db="EMBL/GenBank/DDBJ databases">
        <title>Draft Genome Sequences of Staphylococcus capitis Strain H36, S. capitis Strain H65, S. cohnii Strain H62, S. hominis Strain H69, Mycobacterium iranicum Strain H39, Plantibacter sp. Strain H53, Pseudomonas oryzihabitans Strain H72, and Microbacterium sp. Strain H83, isolated from residential settings.</title>
        <authorList>
            <person name="Lymperopoulou D."/>
            <person name="Adams R.I."/>
            <person name="Lindow S."/>
            <person name="Coil D.A."/>
            <person name="Jospin G."/>
            <person name="Eisen J.A."/>
        </authorList>
    </citation>
    <scope>NUCLEOTIDE SEQUENCE [LARGE SCALE GENOMIC DNA]</scope>
    <source>
        <strain evidence="3 4">H39</strain>
    </source>
</reference>
<dbReference type="RefSeq" id="WP_064284231.1">
    <property type="nucleotide sequence ID" value="NZ_LWCS01000054.1"/>
</dbReference>
<feature type="chain" id="PRO_5008091308" evidence="1">
    <location>
        <begin position="22"/>
        <end position="228"/>
    </location>
</feature>
<dbReference type="Proteomes" id="UP000078396">
    <property type="component" value="Unassembled WGS sequence"/>
</dbReference>
<dbReference type="CDD" id="cd02972">
    <property type="entry name" value="DsbA_family"/>
    <property type="match status" value="1"/>
</dbReference>
<keyword evidence="3" id="KW-0413">Isomerase</keyword>
<protein>
    <submittedName>
        <fullName evidence="3">Protein-disulfide isomerase</fullName>
    </submittedName>
</protein>
<name>A0A178LPX9_MYCIR</name>
<evidence type="ECO:0000259" key="2">
    <source>
        <dbReference type="Pfam" id="PF13462"/>
    </source>
</evidence>
<dbReference type="Pfam" id="PF13462">
    <property type="entry name" value="Thioredoxin_4"/>
    <property type="match status" value="1"/>
</dbReference>
<dbReference type="EMBL" id="LWCS01000054">
    <property type="protein sequence ID" value="OAN32484.1"/>
    <property type="molecule type" value="Genomic_DNA"/>
</dbReference>
<dbReference type="InterPro" id="IPR036249">
    <property type="entry name" value="Thioredoxin-like_sf"/>
</dbReference>
<feature type="domain" description="Thioredoxin-like fold" evidence="2">
    <location>
        <begin position="47"/>
        <end position="115"/>
    </location>
</feature>
<feature type="signal peptide" evidence="1">
    <location>
        <begin position="1"/>
        <end position="21"/>
    </location>
</feature>
<gene>
    <name evidence="3" type="ORF">A4X20_08125</name>
</gene>
<evidence type="ECO:0000256" key="1">
    <source>
        <dbReference type="SAM" id="SignalP"/>
    </source>
</evidence>
<dbReference type="eggNOG" id="COG1651">
    <property type="taxonomic scope" value="Bacteria"/>
</dbReference>
<comment type="caution">
    <text evidence="3">The sequence shown here is derived from an EMBL/GenBank/DDBJ whole genome shotgun (WGS) entry which is preliminary data.</text>
</comment>
<dbReference type="GO" id="GO:0016853">
    <property type="term" value="F:isomerase activity"/>
    <property type="evidence" value="ECO:0007669"/>
    <property type="project" value="UniProtKB-KW"/>
</dbReference>
<dbReference type="OrthoDB" id="117402at2"/>